<dbReference type="OrthoDB" id="445522at2759"/>
<evidence type="ECO:0000313" key="3">
    <source>
        <dbReference type="EMBL" id="CAL1149466.1"/>
    </source>
</evidence>
<evidence type="ECO:0000313" key="2">
    <source>
        <dbReference type="EMBL" id="CAI3996091.1"/>
    </source>
</evidence>
<evidence type="ECO:0000313" key="4">
    <source>
        <dbReference type="EMBL" id="CAL4783403.1"/>
    </source>
</evidence>
<dbReference type="EMBL" id="CAMXCT020002157">
    <property type="protein sequence ID" value="CAL1149466.1"/>
    <property type="molecule type" value="Genomic_DNA"/>
</dbReference>
<sequence length="949" mass="104310">MARSSFPCRHKAGSDTYAHDFGEGAKVLRPYHLSWRSDFGLSSLIEPDVMVMLAELILAHGQLVPGGEVCGIASVGLRAAQQTPGDVLPPFSVAYVKGWRRSVTCLVVADAIRTLNIDDSVLLPQYKDSMRSVYATVGHYSHVQDQVLAARGISITSTLRRPPNCFNLLRQHEVLSRANVAAEATAASKLHVDVWESAAEVARVFRIGKSEAGAILNLTTKVHQDMVIKLRDAVRTRGMKAFLNHECIARDLFNLTFTTGTAGLEPWASQLMNREDNEIAPTMRKAWTFKDASSLHAACGAFLHFVRLLQSQVPQADFRQREANLRQQFALGVFDPDLLHAIESSVPPSSLDSVSFLRSLAAEISQRHARDVEEKNRELAERVAAATMDQIRAKLEADFEELKKHVPSAEKEAVETALDMKYLQERQMFVLGEPTSMHTTLREFAQHRSDMTLGEGTLYTIATLDATIFPSNALLMKGALETMSCLLNIGVQNIAHIQLPIPQSNTTLQAMTKHRRTIEDYLLSQSCGSQAVGLHLTRPNDAHASDKRGCLQSCVAVYVDSKTFPWSLPILIGPLELIRVSDMLGYDEVNRPGVTARAEQKGIPVHIAVIEAYLKGLDLKEEDKVIVFDVLPNRHAEFARAIVKRKLSGKVPDVSYFGVIKDTQKDVVSSIEEDVYNAWDSSSAAPAKTRVRDAAATPTLDTLSWVNGSPKFPDALIAKFPEGSPQYKEIVKFKEQLIGMFPETATSSSTAVTVRATGLPDFSGENVLDLEREVSLETFSADEFNQEELASCPGRAGKPSIMLTKDYKLFLGNITEEEMVLASGELFGFNVGAFEIKLIADMDLVAYKKKAMPVCMALCKIARERGLGEIGIWADPAGGAAGESTPVPYRYDVGIADQGKTNCFKPNPLANMEASNHKPASFGAVYLGQMGRVIKNKNASLLWEDSWTS</sequence>
<evidence type="ECO:0000256" key="1">
    <source>
        <dbReference type="SAM" id="Coils"/>
    </source>
</evidence>
<reference evidence="2" key="1">
    <citation type="submission" date="2022-10" db="EMBL/GenBank/DDBJ databases">
        <authorList>
            <person name="Chen Y."/>
            <person name="Dougan E. K."/>
            <person name="Chan C."/>
            <person name="Rhodes N."/>
            <person name="Thang M."/>
        </authorList>
    </citation>
    <scope>NUCLEOTIDE SEQUENCE</scope>
</reference>
<dbReference type="EMBL" id="CAMXCT010002157">
    <property type="protein sequence ID" value="CAI3996091.1"/>
    <property type="molecule type" value="Genomic_DNA"/>
</dbReference>
<dbReference type="Proteomes" id="UP001152797">
    <property type="component" value="Unassembled WGS sequence"/>
</dbReference>
<protein>
    <submittedName>
        <fullName evidence="4">7,8-didemethyl-8-hydroxy-5-deazariboflavin synthase</fullName>
    </submittedName>
</protein>
<proteinExistence type="predicted"/>
<comment type="caution">
    <text evidence="2">The sequence shown here is derived from an EMBL/GenBank/DDBJ whole genome shotgun (WGS) entry which is preliminary data.</text>
</comment>
<keyword evidence="1" id="KW-0175">Coiled coil</keyword>
<evidence type="ECO:0000313" key="5">
    <source>
        <dbReference type="Proteomes" id="UP001152797"/>
    </source>
</evidence>
<name>A0A9P1CRE0_9DINO</name>
<gene>
    <name evidence="2" type="ORF">C1SCF055_LOCUS22594</name>
</gene>
<dbReference type="EMBL" id="CAMXCT030002157">
    <property type="protein sequence ID" value="CAL4783403.1"/>
    <property type="molecule type" value="Genomic_DNA"/>
</dbReference>
<dbReference type="AlphaFoldDB" id="A0A9P1CRE0"/>
<organism evidence="2">
    <name type="scientific">Cladocopium goreaui</name>
    <dbReference type="NCBI Taxonomy" id="2562237"/>
    <lineage>
        <taxon>Eukaryota</taxon>
        <taxon>Sar</taxon>
        <taxon>Alveolata</taxon>
        <taxon>Dinophyceae</taxon>
        <taxon>Suessiales</taxon>
        <taxon>Symbiodiniaceae</taxon>
        <taxon>Cladocopium</taxon>
    </lineage>
</organism>
<reference evidence="3" key="2">
    <citation type="submission" date="2024-04" db="EMBL/GenBank/DDBJ databases">
        <authorList>
            <person name="Chen Y."/>
            <person name="Shah S."/>
            <person name="Dougan E. K."/>
            <person name="Thang M."/>
            <person name="Chan C."/>
        </authorList>
    </citation>
    <scope>NUCLEOTIDE SEQUENCE [LARGE SCALE GENOMIC DNA]</scope>
</reference>
<feature type="coiled-coil region" evidence="1">
    <location>
        <begin position="362"/>
        <end position="412"/>
    </location>
</feature>
<accession>A0A9P1CRE0</accession>
<keyword evidence="5" id="KW-1185">Reference proteome</keyword>